<keyword evidence="4" id="KW-1185">Reference proteome</keyword>
<evidence type="ECO:0000259" key="2">
    <source>
        <dbReference type="Pfam" id="PF00656"/>
    </source>
</evidence>
<dbReference type="InterPro" id="IPR029030">
    <property type="entry name" value="Caspase-like_dom_sf"/>
</dbReference>
<sequence>MSPLPSPFRALALALALMATAAHADTLRRFALVAGNDEGGNDTRPLRFARDDARKMYTLLQRLGGVAPGDAKLLLDEDSRDFLAALTELEARAREARARGERTALMVYYSGHAKDGALRLGDSRLAYEDLKRRLAEAPVDIRIAILDSCRSGALTRTKGARRAPAFEIESGAARDARGLVILTSSSADEDSQESDALGGSYFSHHLASGLLGDADRSGDGRVTLFEAYSHAYARTVADTAASSAGPQHPTFSYDLAGNGDLVLTDLRASSEGLLVPGAAPAGTYYFVDPGGMVVAELDKTADVERRVALAPGTYRVKRRLPDRLRIGEVDVPRGRAAILEETRLRDAPFSDDPVKGEAREGGAWWTVGLSGGVQSFFDAPTRDSLFLSVGLVGAEAQLHDYFRRDWVWGVDVAVGGKQAVLALPTLAGPAYRYSVTSLGTTLTAEWPHGRISPFVGGRLAYLLLRRDFEDEGFPDQKFAMFSPGIVGGLRWRPLPRLHISGQARLHYLQYTVDEQRSLGYWELGAFLAYQP</sequence>
<evidence type="ECO:0000313" key="4">
    <source>
        <dbReference type="Proteomes" id="UP000662747"/>
    </source>
</evidence>
<evidence type="ECO:0000313" key="3">
    <source>
        <dbReference type="EMBL" id="QSQ24730.1"/>
    </source>
</evidence>
<accession>A0ABX7P2F3</accession>
<keyword evidence="1" id="KW-0732">Signal</keyword>
<feature type="chain" id="PRO_5045423429" evidence="1">
    <location>
        <begin position="25"/>
        <end position="531"/>
    </location>
</feature>
<dbReference type="Proteomes" id="UP000662747">
    <property type="component" value="Chromosome"/>
</dbReference>
<dbReference type="SUPFAM" id="SSF52129">
    <property type="entry name" value="Caspase-like"/>
    <property type="match status" value="1"/>
</dbReference>
<proteinExistence type="predicted"/>
<dbReference type="RefSeq" id="WP_206726291.1">
    <property type="nucleotide sequence ID" value="NZ_CP071090.1"/>
</dbReference>
<evidence type="ECO:0000256" key="1">
    <source>
        <dbReference type="SAM" id="SignalP"/>
    </source>
</evidence>
<dbReference type="Pfam" id="PF00656">
    <property type="entry name" value="Peptidase_C14"/>
    <property type="match status" value="1"/>
</dbReference>
<gene>
    <name evidence="3" type="ORF">JY651_07225</name>
</gene>
<dbReference type="InterPro" id="IPR011600">
    <property type="entry name" value="Pept_C14_caspase"/>
</dbReference>
<feature type="signal peptide" evidence="1">
    <location>
        <begin position="1"/>
        <end position="24"/>
    </location>
</feature>
<protein>
    <submittedName>
        <fullName evidence="3">Caspase family protein</fullName>
    </submittedName>
</protein>
<feature type="domain" description="Peptidase C14 caspase" evidence="2">
    <location>
        <begin position="28"/>
        <end position="252"/>
    </location>
</feature>
<organism evidence="3 4">
    <name type="scientific">Pyxidicoccus parkwayensis</name>
    <dbReference type="NCBI Taxonomy" id="2813578"/>
    <lineage>
        <taxon>Bacteria</taxon>
        <taxon>Pseudomonadati</taxon>
        <taxon>Myxococcota</taxon>
        <taxon>Myxococcia</taxon>
        <taxon>Myxococcales</taxon>
        <taxon>Cystobacterineae</taxon>
        <taxon>Myxococcaceae</taxon>
        <taxon>Pyxidicoccus</taxon>
    </lineage>
</organism>
<reference evidence="3 4" key="1">
    <citation type="submission" date="2021-02" db="EMBL/GenBank/DDBJ databases">
        <title>De Novo genome assembly of isolated myxobacteria.</title>
        <authorList>
            <person name="Stevens D.C."/>
        </authorList>
    </citation>
    <scope>NUCLEOTIDE SEQUENCE [LARGE SCALE GENOMIC DNA]</scope>
    <source>
        <strain evidence="4">SCPEA02</strain>
    </source>
</reference>
<name>A0ABX7P2F3_9BACT</name>
<dbReference type="Gene3D" id="3.40.50.1460">
    <property type="match status" value="1"/>
</dbReference>
<dbReference type="EMBL" id="CP071090">
    <property type="protein sequence ID" value="QSQ24730.1"/>
    <property type="molecule type" value="Genomic_DNA"/>
</dbReference>